<gene>
    <name evidence="3" type="ORF">SAMN04488136_103179</name>
</gene>
<sequence length="737" mass="80423">MSIVHALSQFARQTPDALALVGVSASGAPHSLSYQALNQQVQQVKTQLEALAPSCIALSAENSLDWVVVDLATMAANIACVPMPTFFTAEQQRHAIASAGVDLIIGHIPSEEDDWTAIDTICGYACAMRRQAPNHQRLPGTTKVTFTSGSTGTPKGVCLSQEQLDNVAQSLATAINLPLKKHLTMLPLSTLLENITAVYVPLLLGATSYIYSGAEVGLIGSSRFDASLFASKLAQIQPHSLVLTPALLMALIQLTQHQPKLAQSLTFVAVGGARIAPELIEQAHQLGIPAYEGYGLSECASVVCLNTPQAHKAGSCGQVLSHVKLRIDDQQQIWLQGNTALGYIGEAFNDDWYPSGDLGAIDEQGFVTIIGRKKNQIITSFGRNISPEWVETAAQRWLLGTPMVVIGEGQPYLSAIIASDDDVSDAVHQLNQTLPDYARIGRILNGAQFMTQRQLFTSNGRPIRALIEHWAQTPSDFMTITHISRDNSQTNVCSANLAPSNHASSNLEERHMRFFDTLKTQTQSAQLQMLSAPIFSACQNGEISRQMYIDFLTQAFHHVKHTVPLLMACGSRLPLQYEWLRAAIGEYISEEQGHHEWILNDLRACGANAELVRDNQQQGRVSSAIELMVAYLYHQIDRGNPLALFGMVWVLEGTSVGVGGTMAKLVQQHLQLPNEAMSYLTSHSVLDGDHIQFFERLMNQVTDPSDQRAIIESANMVFALYGQMLHGLTADNTRIAA</sequence>
<dbReference type="PANTHER" id="PTHR43767:SF8">
    <property type="entry name" value="LONG-CHAIN-FATTY-ACID--COA LIGASE"/>
    <property type="match status" value="1"/>
</dbReference>
<dbReference type="InterPro" id="IPR020845">
    <property type="entry name" value="AMP-binding_CS"/>
</dbReference>
<accession>A0A1G7XI70</accession>
<dbReference type="InterPro" id="IPR000873">
    <property type="entry name" value="AMP-dep_synth/lig_dom"/>
</dbReference>
<dbReference type="AlphaFoldDB" id="A0A1G7XI70"/>
<protein>
    <submittedName>
        <fullName evidence="3">Long-chain acyl-CoA synthetase (AMP-forming)</fullName>
    </submittedName>
</protein>
<dbReference type="EMBL" id="FNDD01000003">
    <property type="protein sequence ID" value="SDG83796.1"/>
    <property type="molecule type" value="Genomic_DNA"/>
</dbReference>
<reference evidence="4" key="1">
    <citation type="submission" date="2016-10" db="EMBL/GenBank/DDBJ databases">
        <authorList>
            <person name="Varghese N."/>
            <person name="Submissions S."/>
        </authorList>
    </citation>
    <scope>NUCLEOTIDE SEQUENCE [LARGE SCALE GENOMIC DNA]</scope>
    <source>
        <strain evidence="4">CGMCC 1.10228</strain>
    </source>
</reference>
<dbReference type="InterPro" id="IPR016084">
    <property type="entry name" value="Haem_Oase-like_multi-hlx"/>
</dbReference>
<name>A0A1G7XI70_9VIBR</name>
<dbReference type="GO" id="GO:0016874">
    <property type="term" value="F:ligase activity"/>
    <property type="evidence" value="ECO:0007669"/>
    <property type="project" value="UniProtKB-KW"/>
</dbReference>
<evidence type="ECO:0000256" key="1">
    <source>
        <dbReference type="ARBA" id="ARBA00022598"/>
    </source>
</evidence>
<dbReference type="PANTHER" id="PTHR43767">
    <property type="entry name" value="LONG-CHAIN-FATTY-ACID--COA LIGASE"/>
    <property type="match status" value="1"/>
</dbReference>
<dbReference type="PROSITE" id="PS00455">
    <property type="entry name" value="AMP_BINDING"/>
    <property type="match status" value="1"/>
</dbReference>
<keyword evidence="1" id="KW-0436">Ligase</keyword>
<keyword evidence="4" id="KW-1185">Reference proteome</keyword>
<dbReference type="Pfam" id="PF00501">
    <property type="entry name" value="AMP-binding"/>
    <property type="match status" value="1"/>
</dbReference>
<dbReference type="SMART" id="SM01236">
    <property type="entry name" value="Haem_oxygenase_2"/>
    <property type="match status" value="1"/>
</dbReference>
<evidence type="ECO:0000259" key="2">
    <source>
        <dbReference type="Pfam" id="PF00501"/>
    </source>
</evidence>
<dbReference type="Gene3D" id="3.40.50.12780">
    <property type="entry name" value="N-terminal domain of ligase-like"/>
    <property type="match status" value="1"/>
</dbReference>
<dbReference type="OrthoDB" id="9803968at2"/>
<proteinExistence type="predicted"/>
<feature type="domain" description="AMP-dependent synthetase/ligase" evidence="2">
    <location>
        <begin position="9"/>
        <end position="331"/>
    </location>
</feature>
<organism evidence="3 4">
    <name type="scientific">Vibrio xiamenensis</name>
    <dbReference type="NCBI Taxonomy" id="861298"/>
    <lineage>
        <taxon>Bacteria</taxon>
        <taxon>Pseudomonadati</taxon>
        <taxon>Pseudomonadota</taxon>
        <taxon>Gammaproteobacteria</taxon>
        <taxon>Vibrionales</taxon>
        <taxon>Vibrionaceae</taxon>
        <taxon>Vibrio</taxon>
    </lineage>
</organism>
<evidence type="ECO:0000313" key="4">
    <source>
        <dbReference type="Proteomes" id="UP000198854"/>
    </source>
</evidence>
<dbReference type="SUPFAM" id="SSF48613">
    <property type="entry name" value="Heme oxygenase-like"/>
    <property type="match status" value="1"/>
</dbReference>
<dbReference type="STRING" id="861298.SAMN04488136_103179"/>
<dbReference type="Gene3D" id="1.20.910.10">
    <property type="entry name" value="Heme oxygenase-like"/>
    <property type="match status" value="1"/>
</dbReference>
<evidence type="ECO:0000313" key="3">
    <source>
        <dbReference type="EMBL" id="SDG83796.1"/>
    </source>
</evidence>
<dbReference type="InterPro" id="IPR050237">
    <property type="entry name" value="ATP-dep_AMP-bd_enzyme"/>
</dbReference>
<dbReference type="Proteomes" id="UP000198854">
    <property type="component" value="Unassembled WGS sequence"/>
</dbReference>
<dbReference type="InterPro" id="IPR042099">
    <property type="entry name" value="ANL_N_sf"/>
</dbReference>
<dbReference type="Pfam" id="PF14518">
    <property type="entry name" value="Haem_oxygenas_2"/>
    <property type="match status" value="1"/>
</dbReference>
<dbReference type="SUPFAM" id="SSF56801">
    <property type="entry name" value="Acetyl-CoA synthetase-like"/>
    <property type="match status" value="1"/>
</dbReference>